<dbReference type="EMBL" id="SZVO01000009">
    <property type="protein sequence ID" value="TKT90666.1"/>
    <property type="molecule type" value="Genomic_DNA"/>
</dbReference>
<accession>A0A4U6D206</accession>
<gene>
    <name evidence="1" type="ORF">FDK13_20320</name>
</gene>
<dbReference type="InterPro" id="IPR032710">
    <property type="entry name" value="NTF2-like_dom_sf"/>
</dbReference>
<evidence type="ECO:0000313" key="2">
    <source>
        <dbReference type="Proteomes" id="UP000304900"/>
    </source>
</evidence>
<dbReference type="Gene3D" id="3.10.450.50">
    <property type="match status" value="1"/>
</dbReference>
<sequence length="131" mass="15402">MGQEKQSDLNKARVVDFVNQIWNQRNFENLTNLVADNFIDHSQPHTCVKNREGVRLYLTHLEKYINHYSVIKKISSIDDLVIAKIFMQTSLVDQAENAQKMETFEIIRMFKFKNAQIAEHWEIILSFQSNG</sequence>
<comment type="caution">
    <text evidence="1">The sequence shown here is derived from an EMBL/GenBank/DDBJ whole genome shotgun (WGS) entry which is preliminary data.</text>
</comment>
<protein>
    <submittedName>
        <fullName evidence="1">Ester cyclase</fullName>
    </submittedName>
</protein>
<dbReference type="Pfam" id="PF07366">
    <property type="entry name" value="SnoaL"/>
    <property type="match status" value="1"/>
</dbReference>
<dbReference type="GO" id="GO:0030638">
    <property type="term" value="P:polyketide metabolic process"/>
    <property type="evidence" value="ECO:0007669"/>
    <property type="project" value="InterPro"/>
</dbReference>
<dbReference type="InterPro" id="IPR009959">
    <property type="entry name" value="Cyclase_SnoaL-like"/>
</dbReference>
<dbReference type="Proteomes" id="UP000304900">
    <property type="component" value="Unassembled WGS sequence"/>
</dbReference>
<reference evidence="1 2" key="1">
    <citation type="submission" date="2019-05" db="EMBL/GenBank/DDBJ databases">
        <title>Dyadobacter AR-3-8 sp. nov., isolated from arctic soil.</title>
        <authorList>
            <person name="Chaudhary D.K."/>
        </authorList>
    </citation>
    <scope>NUCLEOTIDE SEQUENCE [LARGE SCALE GENOMIC DNA]</scope>
    <source>
        <strain evidence="1 2">AR-3-8</strain>
    </source>
</reference>
<dbReference type="RefSeq" id="WP_137341834.1">
    <property type="nucleotide sequence ID" value="NZ_BSQH01000002.1"/>
</dbReference>
<organism evidence="1 2">
    <name type="scientific">Dyadobacter frigoris</name>
    <dbReference type="NCBI Taxonomy" id="2576211"/>
    <lineage>
        <taxon>Bacteria</taxon>
        <taxon>Pseudomonadati</taxon>
        <taxon>Bacteroidota</taxon>
        <taxon>Cytophagia</taxon>
        <taxon>Cytophagales</taxon>
        <taxon>Spirosomataceae</taxon>
        <taxon>Dyadobacter</taxon>
    </lineage>
</organism>
<evidence type="ECO:0000313" key="1">
    <source>
        <dbReference type="EMBL" id="TKT90666.1"/>
    </source>
</evidence>
<proteinExistence type="predicted"/>
<name>A0A4U6D206_9BACT</name>
<keyword evidence="2" id="KW-1185">Reference proteome</keyword>
<dbReference type="AlphaFoldDB" id="A0A4U6D206"/>
<dbReference type="OrthoDB" id="9812089at2"/>
<dbReference type="SUPFAM" id="SSF54427">
    <property type="entry name" value="NTF2-like"/>
    <property type="match status" value="1"/>
</dbReference>